<evidence type="ECO:0000313" key="3">
    <source>
        <dbReference type="Proteomes" id="UP000260970"/>
    </source>
</evidence>
<dbReference type="Pfam" id="PF13614">
    <property type="entry name" value="AAA_31"/>
    <property type="match status" value="1"/>
</dbReference>
<comment type="caution">
    <text evidence="2">The sequence shown here is derived from an EMBL/GenBank/DDBJ whole genome shotgun (WGS) entry which is preliminary data.</text>
</comment>
<accession>A0A3E5ALC7</accession>
<feature type="domain" description="AAA" evidence="1">
    <location>
        <begin position="5"/>
        <end position="202"/>
    </location>
</feature>
<dbReference type="SUPFAM" id="SSF52540">
    <property type="entry name" value="P-loop containing nucleoside triphosphate hydrolases"/>
    <property type="match status" value="1"/>
</dbReference>
<gene>
    <name evidence="2" type="ORF">DXB72_11390</name>
</gene>
<organism evidence="2 3">
    <name type="scientific">Agathobacter rectalis</name>
    <dbReference type="NCBI Taxonomy" id="39491"/>
    <lineage>
        <taxon>Bacteria</taxon>
        <taxon>Bacillati</taxon>
        <taxon>Bacillota</taxon>
        <taxon>Clostridia</taxon>
        <taxon>Lachnospirales</taxon>
        <taxon>Lachnospiraceae</taxon>
        <taxon>Agathobacter</taxon>
    </lineage>
</organism>
<protein>
    <submittedName>
        <fullName evidence="2">Cobyrinic acid a,c-diamide synthase</fullName>
    </submittedName>
</protein>
<proteinExistence type="predicted"/>
<dbReference type="Gene3D" id="3.40.50.300">
    <property type="entry name" value="P-loop containing nucleotide triphosphate hydrolases"/>
    <property type="match status" value="1"/>
</dbReference>
<dbReference type="Proteomes" id="UP000260970">
    <property type="component" value="Unassembled WGS sequence"/>
</dbReference>
<evidence type="ECO:0000259" key="1">
    <source>
        <dbReference type="Pfam" id="PF13614"/>
    </source>
</evidence>
<dbReference type="RefSeq" id="WP_117690710.1">
    <property type="nucleotide sequence ID" value="NZ_JADNBN010000018.1"/>
</dbReference>
<dbReference type="InterPro" id="IPR050678">
    <property type="entry name" value="DNA_Partitioning_ATPase"/>
</dbReference>
<reference evidence="2 3" key="1">
    <citation type="submission" date="2018-08" db="EMBL/GenBank/DDBJ databases">
        <title>A genome reference for cultivated species of the human gut microbiota.</title>
        <authorList>
            <person name="Zou Y."/>
            <person name="Xue W."/>
            <person name="Luo G."/>
        </authorList>
    </citation>
    <scope>NUCLEOTIDE SEQUENCE [LARGE SCALE GENOMIC DNA]</scope>
    <source>
        <strain evidence="2 3">OM05-6AA</strain>
    </source>
</reference>
<dbReference type="PANTHER" id="PTHR13696">
    <property type="entry name" value="P-LOOP CONTAINING NUCLEOSIDE TRIPHOSPHATE HYDROLASE"/>
    <property type="match status" value="1"/>
</dbReference>
<dbReference type="InterPro" id="IPR027417">
    <property type="entry name" value="P-loop_NTPase"/>
</dbReference>
<dbReference type="PANTHER" id="PTHR13696:SF52">
    <property type="entry name" value="PARA FAMILY PROTEIN CT_582"/>
    <property type="match status" value="1"/>
</dbReference>
<dbReference type="EMBL" id="QSUG01000012">
    <property type="protein sequence ID" value="RGN21743.1"/>
    <property type="molecule type" value="Genomic_DNA"/>
</dbReference>
<sequence length="345" mass="39450">MGREKIIALFNNKGGVSKTTTTYNLGWMLALLGKRVLIIDSDPQCNLTGVSINSTRETKLEEIYESDISNIKLALEPVLGGSLRPLEPVKCYEFKENSNLFLLPGNIQFSEYDATYNIAETMTGSFVMLKNVPGAFRRMVDLTSDDYNIDYVLVDMSPSISATNANIFMQCDYFIVPCAPDYFCYMAIEALTSIFPRWNKNYKNMAASDVFKEAEYKLKENPPIFLGTIQQRYRPRNGAPAKAFGEWIDAINNLVNEKLLPILKEYDMCIADDKLKFYENPYNLMNIADFNSLIAQSQEHNTPIFLLSQEQVKQTGITWSNMKKSRDEFYETFKALAERIIHMTQ</sequence>
<evidence type="ECO:0000313" key="2">
    <source>
        <dbReference type="EMBL" id="RGN21743.1"/>
    </source>
</evidence>
<name>A0A3E5ALC7_9FIRM</name>
<dbReference type="CDD" id="cd02042">
    <property type="entry name" value="ParAB_family"/>
    <property type="match status" value="1"/>
</dbReference>
<dbReference type="InterPro" id="IPR025669">
    <property type="entry name" value="AAA_dom"/>
</dbReference>
<dbReference type="AlphaFoldDB" id="A0A3E5ALC7"/>